<evidence type="ECO:0000313" key="1">
    <source>
        <dbReference type="EMBL" id="KAK1119998.1"/>
    </source>
</evidence>
<proteinExistence type="predicted"/>
<accession>A0AA40KGY1</accession>
<sequence length="136" mass="15151">MVFTAVVTGGYQPPERRKLGRPRVIQYASGAVFLRPDPGQLSCPVTDDTPGTFRAVNRGDNAWILGSIGSASRRRHLAGYEKRRKRWGAVPRELLPPTAPTTSRRTLSLINESISLLKRPETSEILKEILRLFLGI</sequence>
<gene>
    <name evidence="1" type="ORF">K0M31_012729</name>
</gene>
<dbReference type="Proteomes" id="UP001177670">
    <property type="component" value="Unassembled WGS sequence"/>
</dbReference>
<name>A0AA40KGY1_9HYME</name>
<keyword evidence="2" id="KW-1185">Reference proteome</keyword>
<protein>
    <submittedName>
        <fullName evidence="1">Uncharacterized protein</fullName>
    </submittedName>
</protein>
<evidence type="ECO:0000313" key="2">
    <source>
        <dbReference type="Proteomes" id="UP001177670"/>
    </source>
</evidence>
<comment type="caution">
    <text evidence="1">The sequence shown here is derived from an EMBL/GenBank/DDBJ whole genome shotgun (WGS) entry which is preliminary data.</text>
</comment>
<reference evidence="1" key="1">
    <citation type="submission" date="2021-10" db="EMBL/GenBank/DDBJ databases">
        <title>Melipona bicolor Genome sequencing and assembly.</title>
        <authorList>
            <person name="Araujo N.S."/>
            <person name="Arias M.C."/>
        </authorList>
    </citation>
    <scope>NUCLEOTIDE SEQUENCE</scope>
    <source>
        <strain evidence="1">USP_2M_L1-L4_2017</strain>
        <tissue evidence="1">Whole body</tissue>
    </source>
</reference>
<organism evidence="1 2">
    <name type="scientific">Melipona bicolor</name>
    <dbReference type="NCBI Taxonomy" id="60889"/>
    <lineage>
        <taxon>Eukaryota</taxon>
        <taxon>Metazoa</taxon>
        <taxon>Ecdysozoa</taxon>
        <taxon>Arthropoda</taxon>
        <taxon>Hexapoda</taxon>
        <taxon>Insecta</taxon>
        <taxon>Pterygota</taxon>
        <taxon>Neoptera</taxon>
        <taxon>Endopterygota</taxon>
        <taxon>Hymenoptera</taxon>
        <taxon>Apocrita</taxon>
        <taxon>Aculeata</taxon>
        <taxon>Apoidea</taxon>
        <taxon>Anthophila</taxon>
        <taxon>Apidae</taxon>
        <taxon>Melipona</taxon>
    </lineage>
</organism>
<dbReference type="EMBL" id="JAHYIQ010000033">
    <property type="protein sequence ID" value="KAK1119998.1"/>
    <property type="molecule type" value="Genomic_DNA"/>
</dbReference>
<dbReference type="AlphaFoldDB" id="A0AA40KGY1"/>